<organism evidence="2 3">
    <name type="scientific">Mucilaginibacter straminoryzae</name>
    <dbReference type="NCBI Taxonomy" id="2932774"/>
    <lineage>
        <taxon>Bacteria</taxon>
        <taxon>Pseudomonadati</taxon>
        <taxon>Bacteroidota</taxon>
        <taxon>Sphingobacteriia</taxon>
        <taxon>Sphingobacteriales</taxon>
        <taxon>Sphingobacteriaceae</taxon>
        <taxon>Mucilaginibacter</taxon>
    </lineage>
</organism>
<dbReference type="EMBL" id="JALJEJ010000001">
    <property type="protein sequence ID" value="MCJ8208506.1"/>
    <property type="molecule type" value="Genomic_DNA"/>
</dbReference>
<evidence type="ECO:0000313" key="3">
    <source>
        <dbReference type="Proteomes" id="UP001139450"/>
    </source>
</evidence>
<sequence>MNANAQQADTTKKDIVDTLKKDLLTAPDTVPHLKTKKWTLIPPAVMIGYGVTSFYAPALRRADRYIYREAKEHNPRLSYHFENYIQYAPVILTYGLNLVGVHGKNTFIDRTFSYVLSQAMLELTTFSVKRFTHRTRPDGSDRYSFPSGHTGNAFAGAEFMSQELSGVSPVYGVIGYTFATATGVMRIYHEDHWLSDVIAGAGCGILATKGAYLLYPIIRNHLTKGGREKEKNKDIPQELQKKKEQKSTILLPSYSGGVLGMHFAMQL</sequence>
<evidence type="ECO:0000313" key="2">
    <source>
        <dbReference type="EMBL" id="MCJ8208506.1"/>
    </source>
</evidence>
<dbReference type="SMART" id="SM00014">
    <property type="entry name" value="acidPPc"/>
    <property type="match status" value="1"/>
</dbReference>
<dbReference type="InterPro" id="IPR036938">
    <property type="entry name" value="PAP2/HPO_sf"/>
</dbReference>
<dbReference type="Pfam" id="PF01569">
    <property type="entry name" value="PAP2"/>
    <property type="match status" value="1"/>
</dbReference>
<dbReference type="PANTHER" id="PTHR14969">
    <property type="entry name" value="SPHINGOSINE-1-PHOSPHATE PHOSPHOHYDROLASE"/>
    <property type="match status" value="1"/>
</dbReference>
<dbReference type="PANTHER" id="PTHR14969:SF13">
    <property type="entry name" value="AT30094P"/>
    <property type="match status" value="1"/>
</dbReference>
<dbReference type="Gene3D" id="1.20.144.10">
    <property type="entry name" value="Phosphatidic acid phosphatase type 2/haloperoxidase"/>
    <property type="match status" value="1"/>
</dbReference>
<reference evidence="2" key="1">
    <citation type="submission" date="2022-04" db="EMBL/GenBank/DDBJ databases">
        <title>Mucilaginibacter sp. RS28 isolated from freshwater.</title>
        <authorList>
            <person name="Ko S.-R."/>
        </authorList>
    </citation>
    <scope>NUCLEOTIDE SEQUENCE</scope>
    <source>
        <strain evidence="2">RS28</strain>
    </source>
</reference>
<dbReference type="AlphaFoldDB" id="A0A9X1X0R0"/>
<protein>
    <submittedName>
        <fullName evidence="2">Phosphatase PAP2 family protein</fullName>
    </submittedName>
</protein>
<dbReference type="Proteomes" id="UP001139450">
    <property type="component" value="Unassembled WGS sequence"/>
</dbReference>
<dbReference type="CDD" id="cd03394">
    <property type="entry name" value="PAP2_like_5"/>
    <property type="match status" value="1"/>
</dbReference>
<evidence type="ECO:0000259" key="1">
    <source>
        <dbReference type="SMART" id="SM00014"/>
    </source>
</evidence>
<comment type="caution">
    <text evidence="2">The sequence shown here is derived from an EMBL/GenBank/DDBJ whole genome shotgun (WGS) entry which is preliminary data.</text>
</comment>
<proteinExistence type="predicted"/>
<dbReference type="SUPFAM" id="SSF48317">
    <property type="entry name" value="Acid phosphatase/Vanadium-dependent haloperoxidase"/>
    <property type="match status" value="1"/>
</dbReference>
<accession>A0A9X1X0R0</accession>
<name>A0A9X1X0R0_9SPHI</name>
<dbReference type="RefSeq" id="WP_245128335.1">
    <property type="nucleotide sequence ID" value="NZ_JALJEJ010000001.1"/>
</dbReference>
<keyword evidence="3" id="KW-1185">Reference proteome</keyword>
<feature type="domain" description="Phosphatidic acid phosphatase type 2/haloperoxidase" evidence="1">
    <location>
        <begin position="111"/>
        <end position="212"/>
    </location>
</feature>
<gene>
    <name evidence="2" type="ORF">MUY27_02215</name>
</gene>
<dbReference type="InterPro" id="IPR000326">
    <property type="entry name" value="PAP2/HPO"/>
</dbReference>